<reference evidence="6 7" key="1">
    <citation type="submission" date="2019-07" db="EMBL/GenBank/DDBJ databases">
        <authorList>
            <person name="Hibberd C M."/>
            <person name="Gehrig L. J."/>
            <person name="Chang H.-W."/>
            <person name="Venkatesh S."/>
        </authorList>
    </citation>
    <scope>NUCLEOTIDE SEQUENCE [LARGE SCALE GENOMIC DNA]</scope>
    <source>
        <strain evidence="6">Dorea_formicigenerans_SSTS_Bg7063</strain>
    </source>
</reference>
<dbReference type="GO" id="GO:0018805">
    <property type="term" value="F:benzylsuccinate synthase activity"/>
    <property type="evidence" value="ECO:0007669"/>
    <property type="project" value="UniProtKB-EC"/>
</dbReference>
<dbReference type="PROSITE" id="PS51149">
    <property type="entry name" value="GLY_RADICAL_2"/>
    <property type="match status" value="1"/>
</dbReference>
<sequence>MNERIQRLRKELTEQKPYVDGERCKIFTESMKTTDGLPIIIRRAKSFYEVLDKMTVWVKPGELIVGNMAKNAKSSPVFPEYSAQWILEELDGKPYRWEDRPGDKFYILPEDEKIVRECAEYWNGKTLYDYVRKNLPKEVNDAWDAGVTDETWVCAAGLGNEIVDYKMVVEKGLEDVLTRIQEKKDSIDILDPDALKQLHFLEAAKLGNEAVLNYSNRLADKCEEEAGKTDDPEYKKELMELAEICRYVPSHPARTFQEAVQSIFMVLLAVHMESNGHAISLGRFDQYVYPLYKKDIEEGRITKEKALEIIECFFIKCNELNKLRSWPDTEFFMGYQMFINLAICGQTVEGKDATNDISRMCIQACRELKLITPSVSVKCFDGTTDEVLMDALEATIEHKGGMPAFYNDKAFIKILREMGVAEEDLVDWCPDGCIEASIPGKWDFAAKGPWLSIEKVLEITLNNGKDPATGTVFRNPDKDIVASSSMEDIFEEYKKTLKYFLDLNCLTEHINDEVHVRYDLNAFRSSLVQDCIGRCLDLVEGGALYSADGGPTAGTISAGDALTGIEYLVFDKKILTMEQLLHACATNFEDESTTPTGKEIQMIMKNKVPKFGNDDDYADKWVVAIEEYVGHSLNHDYKSSKYGKGPVPCCFAYSQTPVTGNISFGSRIGATPDGRSAGEPVNNGVSPANGSERNGATAACNSVAKIPTIYDQKGNIFNMRLAPSTIANQESRQKILDMMRALFDKDAEQIQFNVVDNEVLKEAQKRPEDFPDLMVRVSGYSALFTSLGAACQNDVINRTEVEM</sequence>
<dbReference type="PANTHER" id="PTHR43641">
    <property type="entry name" value="FORMATE ACETYLTRANSFERASE 3-RELATED"/>
    <property type="match status" value="1"/>
</dbReference>
<dbReference type="InterPro" id="IPR004184">
    <property type="entry name" value="PFL_dom"/>
</dbReference>
<dbReference type="Pfam" id="PF02901">
    <property type="entry name" value="PFL-like"/>
    <property type="match status" value="1"/>
</dbReference>
<protein>
    <submittedName>
        <fullName evidence="6">Benzylsuccinate synthase alpha subunit</fullName>
        <ecNumber evidence="6">4.1.99.11</ecNumber>
    </submittedName>
</protein>
<feature type="domain" description="PFL" evidence="5">
    <location>
        <begin position="3"/>
        <end position="676"/>
    </location>
</feature>
<dbReference type="Gene3D" id="3.20.70.20">
    <property type="match status" value="1"/>
</dbReference>
<gene>
    <name evidence="6" type="primary">bssA</name>
    <name evidence="6" type="ORF">DFSSTS7063_02478</name>
</gene>
<evidence type="ECO:0000313" key="7">
    <source>
        <dbReference type="Proteomes" id="UP000358366"/>
    </source>
</evidence>
<evidence type="ECO:0000259" key="4">
    <source>
        <dbReference type="PROSITE" id="PS51149"/>
    </source>
</evidence>
<feature type="modified residue" description="Glycine radical" evidence="3">
    <location>
        <position position="779"/>
    </location>
</feature>
<dbReference type="PANTHER" id="PTHR43641:SF2">
    <property type="entry name" value="DEHYDRATASE YBIW-RELATED"/>
    <property type="match status" value="1"/>
</dbReference>
<dbReference type="Pfam" id="PF01228">
    <property type="entry name" value="Gly_radical"/>
    <property type="match status" value="1"/>
</dbReference>
<evidence type="ECO:0000313" key="6">
    <source>
        <dbReference type="EMBL" id="VUX17781.1"/>
    </source>
</evidence>
<name>A0A564UEB7_9FIRM</name>
<dbReference type="InterPro" id="IPR001150">
    <property type="entry name" value="Gly_radical"/>
</dbReference>
<dbReference type="InterPro" id="IPR051215">
    <property type="entry name" value="GRE"/>
</dbReference>
<keyword evidence="2 6" id="KW-0456">Lyase</keyword>
<dbReference type="EC" id="4.1.99.11" evidence="6"/>
<feature type="domain" description="Glycine radical" evidence="4">
    <location>
        <begin position="683"/>
        <end position="803"/>
    </location>
</feature>
<dbReference type="AlphaFoldDB" id="A0A564UEB7"/>
<evidence type="ECO:0000256" key="3">
    <source>
        <dbReference type="PROSITE-ProRule" id="PRU00493"/>
    </source>
</evidence>
<keyword evidence="1 3" id="KW-0556">Organic radical</keyword>
<dbReference type="PROSITE" id="PS51554">
    <property type="entry name" value="PFL"/>
    <property type="match status" value="1"/>
</dbReference>
<proteinExistence type="predicted"/>
<dbReference type="SUPFAM" id="SSF51998">
    <property type="entry name" value="PFL-like glycyl radical enzymes"/>
    <property type="match status" value="1"/>
</dbReference>
<evidence type="ECO:0000256" key="2">
    <source>
        <dbReference type="ARBA" id="ARBA00023239"/>
    </source>
</evidence>
<dbReference type="Proteomes" id="UP000358366">
    <property type="component" value="Unassembled WGS sequence"/>
</dbReference>
<accession>A0A564UEB7</accession>
<dbReference type="RefSeq" id="WP_144125506.1">
    <property type="nucleotide sequence ID" value="NZ_CABHNI010000047.1"/>
</dbReference>
<organism evidence="6 7">
    <name type="scientific">Dorea formicigenerans</name>
    <dbReference type="NCBI Taxonomy" id="39486"/>
    <lineage>
        <taxon>Bacteria</taxon>
        <taxon>Bacillati</taxon>
        <taxon>Bacillota</taxon>
        <taxon>Clostridia</taxon>
        <taxon>Lachnospirales</taxon>
        <taxon>Lachnospiraceae</taxon>
        <taxon>Dorea</taxon>
    </lineage>
</organism>
<dbReference type="GO" id="GO:0005829">
    <property type="term" value="C:cytosol"/>
    <property type="evidence" value="ECO:0007669"/>
    <property type="project" value="TreeGrafter"/>
</dbReference>
<dbReference type="EMBL" id="CABHNI010000047">
    <property type="protein sequence ID" value="VUX17781.1"/>
    <property type="molecule type" value="Genomic_DNA"/>
</dbReference>
<evidence type="ECO:0000256" key="1">
    <source>
        <dbReference type="ARBA" id="ARBA00022818"/>
    </source>
</evidence>
<evidence type="ECO:0000259" key="5">
    <source>
        <dbReference type="PROSITE" id="PS51554"/>
    </source>
</evidence>